<dbReference type="AlphaFoldDB" id="A0A1D7QF87"/>
<dbReference type="Pfam" id="PF13376">
    <property type="entry name" value="OmdA"/>
    <property type="match status" value="1"/>
</dbReference>
<gene>
    <name evidence="1" type="ORF">BFS30_09125</name>
</gene>
<reference evidence="1 2" key="1">
    <citation type="submission" date="2016-08" db="EMBL/GenBank/DDBJ databases">
        <authorList>
            <person name="Seilhamer J.J."/>
        </authorList>
    </citation>
    <scope>NUCLEOTIDE SEQUENCE [LARGE SCALE GENOMIC DNA]</scope>
    <source>
        <strain evidence="1 2">DX4</strain>
    </source>
</reference>
<evidence type="ECO:0000313" key="2">
    <source>
        <dbReference type="Proteomes" id="UP000094313"/>
    </source>
</evidence>
<sequence>MEQQQLINEDILLEKFPGKGGWTYARLPGISKDKHRPFGTRKVRGFIDTYEVRDTALMPMKEMLFITVRAEIRKQIGKQAGDYVRIVLYDDSEPVSEIVPEDFIECLKDEPAAWISFQKLSKTKQEECFQWLMESPVVQTRIQRMADAVTNLASGLPFHATKR</sequence>
<organism evidence="1 2">
    <name type="scientific">Pedobacter steynii</name>
    <dbReference type="NCBI Taxonomy" id="430522"/>
    <lineage>
        <taxon>Bacteria</taxon>
        <taxon>Pseudomonadati</taxon>
        <taxon>Bacteroidota</taxon>
        <taxon>Sphingobacteriia</taxon>
        <taxon>Sphingobacteriales</taxon>
        <taxon>Sphingobacteriaceae</taxon>
        <taxon>Pedobacter</taxon>
    </lineage>
</organism>
<evidence type="ECO:0000313" key="1">
    <source>
        <dbReference type="EMBL" id="AOM77310.1"/>
    </source>
</evidence>
<dbReference type="SUPFAM" id="SSF141694">
    <property type="entry name" value="AF2212/PG0164-like"/>
    <property type="match status" value="1"/>
</dbReference>
<dbReference type="InterPro" id="IPR015018">
    <property type="entry name" value="DUF1905"/>
</dbReference>
<accession>A0A1D7QF87</accession>
<dbReference type="InterPro" id="IPR037079">
    <property type="entry name" value="AF2212/PG0164-like_sf"/>
</dbReference>
<keyword evidence="2" id="KW-1185">Reference proteome</keyword>
<proteinExistence type="predicted"/>
<name>A0A1D7QF87_9SPHI</name>
<dbReference type="EMBL" id="CP017141">
    <property type="protein sequence ID" value="AOM77310.1"/>
    <property type="molecule type" value="Genomic_DNA"/>
</dbReference>
<dbReference type="Gene3D" id="2.40.30.100">
    <property type="entry name" value="AF2212/PG0164-like"/>
    <property type="match status" value="1"/>
</dbReference>
<evidence type="ECO:0008006" key="3">
    <source>
        <dbReference type="Google" id="ProtNLM"/>
    </source>
</evidence>
<protein>
    <recommendedName>
        <fullName evidence="3">Bacteriocin-protection, YdeI or OmpD-Associated</fullName>
    </recommendedName>
</protein>
<dbReference type="Proteomes" id="UP000094313">
    <property type="component" value="Chromosome"/>
</dbReference>
<dbReference type="Pfam" id="PF08922">
    <property type="entry name" value="DUF1905"/>
    <property type="match status" value="1"/>
</dbReference>
<dbReference type="OrthoDB" id="8246703at2"/>
<dbReference type="KEGG" id="psty:BFS30_09125"/>